<dbReference type="InterPro" id="IPR006530">
    <property type="entry name" value="YD"/>
</dbReference>
<keyword evidence="3" id="KW-0732">Signal</keyword>
<name>A0A7W6JWV9_9SPHN</name>
<feature type="signal peptide" evidence="3">
    <location>
        <begin position="1"/>
        <end position="21"/>
    </location>
</feature>
<dbReference type="Proteomes" id="UP000557392">
    <property type="component" value="Unassembled WGS sequence"/>
</dbReference>
<evidence type="ECO:0000256" key="1">
    <source>
        <dbReference type="ARBA" id="ARBA00022737"/>
    </source>
</evidence>
<dbReference type="NCBIfam" id="TIGR03696">
    <property type="entry name" value="Rhs_assc_core"/>
    <property type="match status" value="1"/>
</dbReference>
<dbReference type="EMBL" id="JACIEH010000004">
    <property type="protein sequence ID" value="MBB4101058.1"/>
    <property type="molecule type" value="Genomic_DNA"/>
</dbReference>
<proteinExistence type="predicted"/>
<gene>
    <name evidence="5" type="ORF">GGR46_004647</name>
</gene>
<dbReference type="InterPro" id="IPR050708">
    <property type="entry name" value="T6SS_VgrG/RHS"/>
</dbReference>
<feature type="domain" description="Teneurin-like YD-shell" evidence="4">
    <location>
        <begin position="431"/>
        <end position="695"/>
    </location>
</feature>
<keyword evidence="1" id="KW-0677">Repeat</keyword>
<dbReference type="RefSeq" id="WP_184000397.1">
    <property type="nucleotide sequence ID" value="NZ_JACIEH010000004.1"/>
</dbReference>
<dbReference type="Pfam" id="PF25023">
    <property type="entry name" value="TEN_YD-shell"/>
    <property type="match status" value="1"/>
</dbReference>
<evidence type="ECO:0000313" key="5">
    <source>
        <dbReference type="EMBL" id="MBB4101058.1"/>
    </source>
</evidence>
<evidence type="ECO:0000259" key="4">
    <source>
        <dbReference type="Pfam" id="PF25023"/>
    </source>
</evidence>
<evidence type="ECO:0000256" key="2">
    <source>
        <dbReference type="SAM" id="MobiDB-lite"/>
    </source>
</evidence>
<dbReference type="NCBIfam" id="TIGR01643">
    <property type="entry name" value="YD_repeat_2x"/>
    <property type="match status" value="2"/>
</dbReference>
<comment type="caution">
    <text evidence="5">The sequence shown here is derived from an EMBL/GenBank/DDBJ whole genome shotgun (WGS) entry which is preliminary data.</text>
</comment>
<dbReference type="InterPro" id="IPR056823">
    <property type="entry name" value="TEN-like_YD-shell"/>
</dbReference>
<dbReference type="Gene3D" id="2.180.10.10">
    <property type="entry name" value="RHS repeat-associated core"/>
    <property type="match status" value="2"/>
</dbReference>
<evidence type="ECO:0000313" key="6">
    <source>
        <dbReference type="Proteomes" id="UP000557392"/>
    </source>
</evidence>
<dbReference type="Pfam" id="PF05593">
    <property type="entry name" value="RHS_repeat"/>
    <property type="match status" value="2"/>
</dbReference>
<protein>
    <submittedName>
        <fullName evidence="5">RHS repeat-associated protein</fullName>
    </submittedName>
</protein>
<dbReference type="InterPro" id="IPR022385">
    <property type="entry name" value="Rhs_assc_core"/>
</dbReference>
<dbReference type="PANTHER" id="PTHR32305">
    <property type="match status" value="1"/>
</dbReference>
<keyword evidence="6" id="KW-1185">Reference proteome</keyword>
<accession>A0A7W6JWV9</accession>
<feature type="region of interest" description="Disordered" evidence="2">
    <location>
        <begin position="756"/>
        <end position="797"/>
    </location>
</feature>
<evidence type="ECO:0000256" key="3">
    <source>
        <dbReference type="SAM" id="SignalP"/>
    </source>
</evidence>
<sequence length="886" mass="95440">MNRILLGLLASLTLVPAAAFAQASLSDFTSATRYDADGRVTGVIAPDPDGSGPLHHLAVRNSYDPAGRLTKAEKGELASWQSEDVEPKNWTGFTIQQTAETTYDAMGRKIVEQVREGAAGTIYQLTQYSYDAFGRLECTAVRMNPAAFGSLPASACTLGTQGSQGADRITRNIYDAAGQLLQVRKAVGTGREQAYVTYSYTTNGKQEYVVDANGNKARLTYDAYDRQVQWQFPSASAPGSYDGSTPANALATSGAVNTGDYEAYGYDANGNRTSFRKRDARVFAYGYDALDRMTSKIVPDACVVGYACTSVNSSATRDVYYSYDLRGLQTAARFDSASGGDAVLSGWDGFGRQASSTTSMGGVSRSLGYQYDADGNRVRITHPDGNYFTYAYDGLDRPGDAYESGLYQRLHFDWDSQGRRWGEWRGAVFSSYGFDQISRLARITHDLAGSSNDVMTNFSYNPANQIVSKTRTSDSYAFNGYVNVDRPYTPNGLNQYTSAGGAGGTVFAYDANGNLISEGSTNYAYDAENRLVATSAGVALVYDPLGRLYQVYRGGVSDTRFLYDGDQLTVEYDGAGNLLRRYLHGTGEDDPMLWWEGATLADQRSMQVDHQGSVVSIADAGGNATAVYRYDEYGIPGANQTGRFQYTGQAWIPELGMYYYKARIYSPTLGRFLQTDPVGYKDQINLYAYVANDPVNHTDPTGMDCNVAGKQTTCDYNQGKTVTFPTPPSFQSFKTSDPGAHHYDTQVVDKAGSALPAGEKAGRATADASAIAGNPTPGVDRPATPGGTRNDANPMPGLPGASSPVMSYLRRDASGNAVTVNVTQPGHPLGQGIVVRYVEVTRGGQIIVHNEGQGVGALQSSSSPGFIRNAINGVWRGATEETLRIP</sequence>
<organism evidence="5 6">
    <name type="scientific">Sphingomonas kyeonggiensis</name>
    <dbReference type="NCBI Taxonomy" id="1268553"/>
    <lineage>
        <taxon>Bacteria</taxon>
        <taxon>Pseudomonadati</taxon>
        <taxon>Pseudomonadota</taxon>
        <taxon>Alphaproteobacteria</taxon>
        <taxon>Sphingomonadales</taxon>
        <taxon>Sphingomonadaceae</taxon>
        <taxon>Sphingomonas</taxon>
    </lineage>
</organism>
<dbReference type="AlphaFoldDB" id="A0A7W6JWV9"/>
<dbReference type="PANTHER" id="PTHR32305:SF15">
    <property type="entry name" value="PROTEIN RHSA-RELATED"/>
    <property type="match status" value="1"/>
</dbReference>
<reference evidence="5 6" key="1">
    <citation type="submission" date="2020-08" db="EMBL/GenBank/DDBJ databases">
        <title>Genomic Encyclopedia of Type Strains, Phase IV (KMG-IV): sequencing the most valuable type-strain genomes for metagenomic binning, comparative biology and taxonomic classification.</title>
        <authorList>
            <person name="Goeker M."/>
        </authorList>
    </citation>
    <scope>NUCLEOTIDE SEQUENCE [LARGE SCALE GENOMIC DNA]</scope>
    <source>
        <strain evidence="5 6">DSM 101806</strain>
    </source>
</reference>
<dbReference type="InterPro" id="IPR031325">
    <property type="entry name" value="RHS_repeat"/>
</dbReference>
<feature type="chain" id="PRO_5031265210" evidence="3">
    <location>
        <begin position="22"/>
        <end position="886"/>
    </location>
</feature>